<gene>
    <name evidence="2" type="ORF">J2S64_001148</name>
</gene>
<evidence type="ECO:0000313" key="3">
    <source>
        <dbReference type="Proteomes" id="UP001183817"/>
    </source>
</evidence>
<sequence>MGFPPSLVRPATATGFEWPARRAVPGRGARRARATGHGAADHGDRAVSGTRTGTTDGGAIHADQRLETVRLILVLCLDLTGQQRATLRLPHRLPGPVVDPALAKHPVPAGVPFSFTPALLGVLATTHWKALSRYFLGMA</sequence>
<proteinExistence type="predicted"/>
<comment type="caution">
    <text evidence="2">The sequence shown here is derived from an EMBL/GenBank/DDBJ whole genome shotgun (WGS) entry which is preliminary data.</text>
</comment>
<dbReference type="EMBL" id="JAVDYI010000001">
    <property type="protein sequence ID" value="MDR7357457.1"/>
    <property type="molecule type" value="Genomic_DNA"/>
</dbReference>
<evidence type="ECO:0000313" key="2">
    <source>
        <dbReference type="EMBL" id="MDR7357457.1"/>
    </source>
</evidence>
<name>A0ABU2BFQ0_9MICC</name>
<evidence type="ECO:0000256" key="1">
    <source>
        <dbReference type="SAM" id="MobiDB-lite"/>
    </source>
</evidence>
<reference evidence="2 3" key="1">
    <citation type="submission" date="2023-07" db="EMBL/GenBank/DDBJ databases">
        <title>Sequencing the genomes of 1000 actinobacteria strains.</title>
        <authorList>
            <person name="Klenk H.-P."/>
        </authorList>
    </citation>
    <scope>NUCLEOTIDE SEQUENCE [LARGE SCALE GENOMIC DNA]</scope>
    <source>
        <strain evidence="2 3">DSM 20167</strain>
    </source>
</reference>
<protein>
    <submittedName>
        <fullName evidence="2">Uncharacterized protein</fullName>
    </submittedName>
</protein>
<feature type="region of interest" description="Disordered" evidence="1">
    <location>
        <begin position="22"/>
        <end position="58"/>
    </location>
</feature>
<dbReference type="RefSeq" id="WP_310288937.1">
    <property type="nucleotide sequence ID" value="NZ_BAAAWO010000001.1"/>
</dbReference>
<keyword evidence="3" id="KW-1185">Reference proteome</keyword>
<dbReference type="Proteomes" id="UP001183817">
    <property type="component" value="Unassembled WGS sequence"/>
</dbReference>
<organism evidence="2 3">
    <name type="scientific">Paeniglutamicibacter sulfureus</name>
    <dbReference type="NCBI Taxonomy" id="43666"/>
    <lineage>
        <taxon>Bacteria</taxon>
        <taxon>Bacillati</taxon>
        <taxon>Actinomycetota</taxon>
        <taxon>Actinomycetes</taxon>
        <taxon>Micrococcales</taxon>
        <taxon>Micrococcaceae</taxon>
        <taxon>Paeniglutamicibacter</taxon>
    </lineage>
</organism>
<accession>A0ABU2BFQ0</accession>